<gene>
    <name evidence="3" type="ORF">MDA_GLEAN10023816</name>
</gene>
<organism evidence="3 4">
    <name type="scientific">Myotis davidii</name>
    <name type="common">David's myotis</name>
    <dbReference type="NCBI Taxonomy" id="225400"/>
    <lineage>
        <taxon>Eukaryota</taxon>
        <taxon>Metazoa</taxon>
        <taxon>Chordata</taxon>
        <taxon>Craniata</taxon>
        <taxon>Vertebrata</taxon>
        <taxon>Euteleostomi</taxon>
        <taxon>Mammalia</taxon>
        <taxon>Eutheria</taxon>
        <taxon>Laurasiatheria</taxon>
        <taxon>Chiroptera</taxon>
        <taxon>Yangochiroptera</taxon>
        <taxon>Vespertilionidae</taxon>
        <taxon>Myotis</taxon>
    </lineage>
</organism>
<dbReference type="InterPro" id="IPR029052">
    <property type="entry name" value="Metallo-depent_PP-like"/>
</dbReference>
<dbReference type="AlphaFoldDB" id="L5MH16"/>
<dbReference type="Pfam" id="PF00149">
    <property type="entry name" value="Metallophos"/>
    <property type="match status" value="1"/>
</dbReference>
<sequence>MAHGIPSQGKVTISVDEYSSNPTQAFTHYNINQSRFQPPHVHMVDPIPYDTPKPAGHTRFVCISDTHSRTDGIQMPYGDILLHTGDFTELGLPSEVKKFNDWLDSVIKLVSSLTQPLAYGRLPTDLVEGDNRASVKKSKRQTLEGSGTGNFKRFRVEEGAPTVNFSYSLGGHDFTERGLAVFCAPVTRGMLAQSACGAEKMNFEMSPTGKGNHNVGESENVELKVKCHMTELKRNLPYEYKIVIAGNHELTFDKEFMADLVKQDYYRFPSVSKLKPEDFDNVQSLLTNSIYLQDSEVTVKGFRIYGAPWTPWFNGWGFNLPRGQSLLDKWNLIPEGIDILMTHGPPLGFRDWVPKELQRVGCVELLNTVQRRVRPKLHVFGGIHEGYGIMTDGYTTYINASTCTVSFQPTNPPIIFDLPNPQNS</sequence>
<dbReference type="InterPro" id="IPR004843">
    <property type="entry name" value="Calcineurin-like_PHP"/>
</dbReference>
<evidence type="ECO:0000259" key="2">
    <source>
        <dbReference type="Pfam" id="PF00149"/>
    </source>
</evidence>
<accession>L5MH16</accession>
<evidence type="ECO:0000256" key="1">
    <source>
        <dbReference type="ARBA" id="ARBA00007993"/>
    </source>
</evidence>
<dbReference type="PANTHER" id="PTHR12905">
    <property type="entry name" value="METALLOPHOSPHOESTERASE"/>
    <property type="match status" value="1"/>
</dbReference>
<evidence type="ECO:0000313" key="3">
    <source>
        <dbReference type="EMBL" id="ELK37550.1"/>
    </source>
</evidence>
<keyword evidence="4" id="KW-1185">Reference proteome</keyword>
<dbReference type="PANTHER" id="PTHR12905:SF13">
    <property type="entry name" value="METALLOPHOSPHOESTERASE MPPED2"/>
    <property type="match status" value="1"/>
</dbReference>
<proteinExistence type="inferred from homology"/>
<dbReference type="SUPFAM" id="SSF56300">
    <property type="entry name" value="Metallo-dependent phosphatases"/>
    <property type="match status" value="2"/>
</dbReference>
<dbReference type="GO" id="GO:0016787">
    <property type="term" value="F:hydrolase activity"/>
    <property type="evidence" value="ECO:0007669"/>
    <property type="project" value="InterPro"/>
</dbReference>
<reference evidence="4" key="1">
    <citation type="journal article" date="2013" name="Science">
        <title>Comparative analysis of bat genomes provides insight into the evolution of flight and immunity.</title>
        <authorList>
            <person name="Zhang G."/>
            <person name="Cowled C."/>
            <person name="Shi Z."/>
            <person name="Huang Z."/>
            <person name="Bishop-Lilly K.A."/>
            <person name="Fang X."/>
            <person name="Wynne J.W."/>
            <person name="Xiong Z."/>
            <person name="Baker M.L."/>
            <person name="Zhao W."/>
            <person name="Tachedjian M."/>
            <person name="Zhu Y."/>
            <person name="Zhou P."/>
            <person name="Jiang X."/>
            <person name="Ng J."/>
            <person name="Yang L."/>
            <person name="Wu L."/>
            <person name="Xiao J."/>
            <person name="Feng Y."/>
            <person name="Chen Y."/>
            <person name="Sun X."/>
            <person name="Zhang Y."/>
            <person name="Marsh G.A."/>
            <person name="Crameri G."/>
            <person name="Broder C.C."/>
            <person name="Frey K.G."/>
            <person name="Wang L.F."/>
            <person name="Wang J."/>
        </authorList>
    </citation>
    <scope>NUCLEOTIDE SEQUENCE [LARGE SCALE GENOMIC DNA]</scope>
</reference>
<dbReference type="eggNOG" id="KOG3947">
    <property type="taxonomic scope" value="Eukaryota"/>
</dbReference>
<dbReference type="Proteomes" id="UP000010556">
    <property type="component" value="Unassembled WGS sequence"/>
</dbReference>
<dbReference type="CDD" id="cd07379">
    <property type="entry name" value="MPP_239FB"/>
    <property type="match status" value="1"/>
</dbReference>
<feature type="domain" description="Calcineurin-like phosphoesterase" evidence="2">
    <location>
        <begin position="235"/>
        <end position="385"/>
    </location>
</feature>
<dbReference type="InterPro" id="IPR051693">
    <property type="entry name" value="UPF0046_metallophosphoest"/>
</dbReference>
<dbReference type="EMBL" id="KB100321">
    <property type="protein sequence ID" value="ELK37550.1"/>
    <property type="molecule type" value="Genomic_DNA"/>
</dbReference>
<evidence type="ECO:0000313" key="4">
    <source>
        <dbReference type="Proteomes" id="UP000010556"/>
    </source>
</evidence>
<dbReference type="Gene3D" id="3.60.21.10">
    <property type="match status" value="2"/>
</dbReference>
<name>L5MH16_MYODS</name>
<comment type="similarity">
    <text evidence="1">Belongs to the UPF0046 family.</text>
</comment>
<protein>
    <submittedName>
        <fullName evidence="3">Metallophosphoesterase MPPED2</fullName>
    </submittedName>
</protein>